<evidence type="ECO:0000313" key="2">
    <source>
        <dbReference type="Proteomes" id="UP000799444"/>
    </source>
</evidence>
<proteinExistence type="predicted"/>
<comment type="caution">
    <text evidence="1">The sequence shown here is derived from an EMBL/GenBank/DDBJ whole genome shotgun (WGS) entry which is preliminary data.</text>
</comment>
<dbReference type="AlphaFoldDB" id="A0A9P4UX16"/>
<dbReference type="EMBL" id="ML996191">
    <property type="protein sequence ID" value="KAF2731637.1"/>
    <property type="molecule type" value="Genomic_DNA"/>
</dbReference>
<protein>
    <submittedName>
        <fullName evidence="1">Uncharacterized protein</fullName>
    </submittedName>
</protein>
<organism evidence="1 2">
    <name type="scientific">Polyplosphaeria fusca</name>
    <dbReference type="NCBI Taxonomy" id="682080"/>
    <lineage>
        <taxon>Eukaryota</taxon>
        <taxon>Fungi</taxon>
        <taxon>Dikarya</taxon>
        <taxon>Ascomycota</taxon>
        <taxon>Pezizomycotina</taxon>
        <taxon>Dothideomycetes</taxon>
        <taxon>Pleosporomycetidae</taxon>
        <taxon>Pleosporales</taxon>
        <taxon>Tetraplosphaeriaceae</taxon>
        <taxon>Polyplosphaeria</taxon>
    </lineage>
</organism>
<gene>
    <name evidence="1" type="ORF">EJ04DRAFT_363547</name>
</gene>
<name>A0A9P4UX16_9PLEO</name>
<sequence>MSNTSFFSFGPDDGFISKSHEGLRYRDLPPTLHQLIVSGSVVDIHWAALGSVRESWVLSFKDSEGKSNLGWGTDTPKRLQDILKSTAPSQHLRVTLGPKQSFLAWSPDFIRWRDLPEDLEDALQGWLTPFGWRDGPPKTVTWGKHSAYFALSEYGSVKWGAGAAGDSNTWPIFLETTEEWVSEPRFDWSTVAFIALDPLIMDQFFVIREDGTWAGSIEESNEDALQAFASNFFRKAKARTKTGGKSGQPTSSVSNPVDAIPDAAAQALYEKWATDVASGFASALTASSGKAKGPKKLEIRSQSHNSKPGIPLVVNGGANAKLLRTFPYLPPAITTCMLQSCAAPKADPFGLRACKHDVERLLRASGLYSFEWLRQERLRWHPDRFGRLCAEEWREAGKKLAEEMFKIVGSLINELKSP</sequence>
<evidence type="ECO:0000313" key="1">
    <source>
        <dbReference type="EMBL" id="KAF2731637.1"/>
    </source>
</evidence>
<keyword evidence="2" id="KW-1185">Reference proteome</keyword>
<accession>A0A9P4UX16</accession>
<dbReference type="OrthoDB" id="4764735at2759"/>
<dbReference type="Proteomes" id="UP000799444">
    <property type="component" value="Unassembled WGS sequence"/>
</dbReference>
<reference evidence="1" key="1">
    <citation type="journal article" date="2020" name="Stud. Mycol.">
        <title>101 Dothideomycetes genomes: a test case for predicting lifestyles and emergence of pathogens.</title>
        <authorList>
            <person name="Haridas S."/>
            <person name="Albert R."/>
            <person name="Binder M."/>
            <person name="Bloem J."/>
            <person name="Labutti K."/>
            <person name="Salamov A."/>
            <person name="Andreopoulos B."/>
            <person name="Baker S."/>
            <person name="Barry K."/>
            <person name="Bills G."/>
            <person name="Bluhm B."/>
            <person name="Cannon C."/>
            <person name="Castanera R."/>
            <person name="Culley D."/>
            <person name="Daum C."/>
            <person name="Ezra D."/>
            <person name="Gonzalez J."/>
            <person name="Henrissat B."/>
            <person name="Kuo A."/>
            <person name="Liang C."/>
            <person name="Lipzen A."/>
            <person name="Lutzoni F."/>
            <person name="Magnuson J."/>
            <person name="Mondo S."/>
            <person name="Nolan M."/>
            <person name="Ohm R."/>
            <person name="Pangilinan J."/>
            <person name="Park H.-J."/>
            <person name="Ramirez L."/>
            <person name="Alfaro M."/>
            <person name="Sun H."/>
            <person name="Tritt A."/>
            <person name="Yoshinaga Y."/>
            <person name="Zwiers L.-H."/>
            <person name="Turgeon B."/>
            <person name="Goodwin S."/>
            <person name="Spatafora J."/>
            <person name="Crous P."/>
            <person name="Grigoriev I."/>
        </authorList>
    </citation>
    <scope>NUCLEOTIDE SEQUENCE</scope>
    <source>
        <strain evidence="1">CBS 125425</strain>
    </source>
</reference>